<keyword evidence="2" id="KW-1133">Transmembrane helix</keyword>
<evidence type="ECO:0000313" key="3">
    <source>
        <dbReference type="EMBL" id="CAA9242193.1"/>
    </source>
</evidence>
<evidence type="ECO:0000256" key="2">
    <source>
        <dbReference type="SAM" id="Phobius"/>
    </source>
</evidence>
<organism evidence="3">
    <name type="scientific">uncultured Acidimicrobiales bacterium</name>
    <dbReference type="NCBI Taxonomy" id="310071"/>
    <lineage>
        <taxon>Bacteria</taxon>
        <taxon>Bacillati</taxon>
        <taxon>Actinomycetota</taxon>
        <taxon>Acidimicrobiia</taxon>
        <taxon>Acidimicrobiales</taxon>
        <taxon>environmental samples</taxon>
    </lineage>
</organism>
<reference evidence="3" key="1">
    <citation type="submission" date="2020-02" db="EMBL/GenBank/DDBJ databases">
        <authorList>
            <person name="Meier V. D."/>
        </authorList>
    </citation>
    <scope>NUCLEOTIDE SEQUENCE</scope>
    <source>
        <strain evidence="3">AVDCRST_MAG76</strain>
    </source>
</reference>
<accession>A0A6J4I720</accession>
<dbReference type="EMBL" id="CADCSZ010000110">
    <property type="protein sequence ID" value="CAA9242193.1"/>
    <property type="molecule type" value="Genomic_DNA"/>
</dbReference>
<keyword evidence="2" id="KW-0472">Membrane</keyword>
<feature type="transmembrane region" description="Helical" evidence="2">
    <location>
        <begin position="42"/>
        <end position="64"/>
    </location>
</feature>
<protein>
    <submittedName>
        <fullName evidence="3">Uncharacterized protein</fullName>
    </submittedName>
</protein>
<feature type="region of interest" description="Disordered" evidence="1">
    <location>
        <begin position="137"/>
        <end position="159"/>
    </location>
</feature>
<proteinExistence type="predicted"/>
<sequence length="159" mass="16699">MRAGTWARVAAGVAGLVMFAVAARYAAVRSIDVRPVTWVRWWVTAAVLHDVIVAPAAVAVGWVVVRFSPRSLKAPLQTALLLSAVVVAASWPALRGYGRLESNPTYLPRDYGTGLALTLAVVWTVCGAWALGRRLRPPRPSVSAPGPPPPTGEPGSAAA</sequence>
<name>A0A6J4I720_9ACTN</name>
<keyword evidence="2" id="KW-0812">Transmembrane</keyword>
<gene>
    <name evidence="3" type="ORF">AVDCRST_MAG76-1825</name>
</gene>
<evidence type="ECO:0000256" key="1">
    <source>
        <dbReference type="SAM" id="MobiDB-lite"/>
    </source>
</evidence>
<dbReference type="AlphaFoldDB" id="A0A6J4I720"/>
<feature type="transmembrane region" description="Helical" evidence="2">
    <location>
        <begin position="76"/>
        <end position="94"/>
    </location>
</feature>
<feature type="transmembrane region" description="Helical" evidence="2">
    <location>
        <begin position="114"/>
        <end position="132"/>
    </location>
</feature>